<dbReference type="EMBL" id="QRDP01000004">
    <property type="protein sequence ID" value="RED17537.1"/>
    <property type="molecule type" value="Genomic_DNA"/>
</dbReference>
<feature type="domain" description="Gcp-like" evidence="1">
    <location>
        <begin position="28"/>
        <end position="121"/>
    </location>
</feature>
<dbReference type="InterPro" id="IPR043129">
    <property type="entry name" value="ATPase_NBD"/>
</dbReference>
<dbReference type="Gene3D" id="3.30.420.40">
    <property type="match status" value="2"/>
</dbReference>
<dbReference type="InterPro" id="IPR022496">
    <property type="entry name" value="T6A_TsaB"/>
</dbReference>
<dbReference type="InterPro" id="IPR000905">
    <property type="entry name" value="Gcp-like_dom"/>
</dbReference>
<name>A0A3D9FIY8_9SPHN</name>
<evidence type="ECO:0000313" key="3">
    <source>
        <dbReference type="Proteomes" id="UP000256310"/>
    </source>
</evidence>
<accession>A0A3D9FIY8</accession>
<keyword evidence="3" id="KW-1185">Reference proteome</keyword>
<dbReference type="RefSeq" id="WP_116236792.1">
    <property type="nucleotide sequence ID" value="NZ_QRDP01000004.1"/>
</dbReference>
<evidence type="ECO:0000313" key="2">
    <source>
        <dbReference type="EMBL" id="RED17537.1"/>
    </source>
</evidence>
<organism evidence="2 3">
    <name type="scientific">Parasphingopyxis lamellibrachiae</name>
    <dbReference type="NCBI Taxonomy" id="680125"/>
    <lineage>
        <taxon>Bacteria</taxon>
        <taxon>Pseudomonadati</taxon>
        <taxon>Pseudomonadota</taxon>
        <taxon>Alphaproteobacteria</taxon>
        <taxon>Sphingomonadales</taxon>
        <taxon>Sphingomonadaceae</taxon>
        <taxon>Parasphingopyxis</taxon>
    </lineage>
</organism>
<dbReference type="OrthoDB" id="9809995at2"/>
<dbReference type="GO" id="GO:0002949">
    <property type="term" value="P:tRNA threonylcarbamoyladenosine modification"/>
    <property type="evidence" value="ECO:0007669"/>
    <property type="project" value="InterPro"/>
</dbReference>
<dbReference type="AlphaFoldDB" id="A0A3D9FIY8"/>
<gene>
    <name evidence="2" type="ORF">DFR46_2586</name>
</gene>
<protein>
    <submittedName>
        <fullName evidence="2">tRNA threonylcarbamoyl adenosine modification protein YeaZ</fullName>
    </submittedName>
</protein>
<dbReference type="SUPFAM" id="SSF53067">
    <property type="entry name" value="Actin-like ATPase domain"/>
    <property type="match status" value="1"/>
</dbReference>
<dbReference type="NCBIfam" id="TIGR03725">
    <property type="entry name" value="T6A_YeaZ"/>
    <property type="match status" value="1"/>
</dbReference>
<dbReference type="Proteomes" id="UP000256310">
    <property type="component" value="Unassembled WGS sequence"/>
</dbReference>
<dbReference type="Pfam" id="PF00814">
    <property type="entry name" value="TsaD"/>
    <property type="match status" value="1"/>
</dbReference>
<evidence type="ECO:0000259" key="1">
    <source>
        <dbReference type="Pfam" id="PF00814"/>
    </source>
</evidence>
<reference evidence="2 3" key="1">
    <citation type="submission" date="2018-07" db="EMBL/GenBank/DDBJ databases">
        <title>Genomic Encyclopedia of Type Strains, Phase IV (KMG-IV): sequencing the most valuable type-strain genomes for metagenomic binning, comparative biology and taxonomic classification.</title>
        <authorList>
            <person name="Goeker M."/>
        </authorList>
    </citation>
    <scope>NUCLEOTIDE SEQUENCE [LARGE SCALE GENOMIC DNA]</scope>
    <source>
        <strain evidence="2 3">DSM 26725</strain>
    </source>
</reference>
<proteinExistence type="predicted"/>
<sequence>MMLAIDTATDACSVALFDGGKLVAERHEIVGRGHAEKLIPMIAELPGKGRAQGIIVDCGPGSFTGLRVGLSAARALGLGWQAQVYGYSSLALMAAMAFSDANAPGRLAVTIAGGHGEMFVQRFTRKPFAEIAPLASLTPDAAIAEIEEPLLIGNAAAELSALSGVGEARDIRPRAAETMLLPKAFRELPPSPIYGRAPDAKPPQ</sequence>
<comment type="caution">
    <text evidence="2">The sequence shown here is derived from an EMBL/GenBank/DDBJ whole genome shotgun (WGS) entry which is preliminary data.</text>
</comment>